<keyword evidence="3" id="KW-1185">Reference proteome</keyword>
<reference evidence="2 3" key="1">
    <citation type="submission" date="2017-02" db="EMBL/GenBank/DDBJ databases">
        <authorList>
            <person name="Peterson S.W."/>
        </authorList>
    </citation>
    <scope>NUCLEOTIDE SEQUENCE [LARGE SCALE GENOMIC DNA]</scope>
    <source>
        <strain evidence="2 3">USBA 369</strain>
    </source>
</reference>
<name>A0A1T4SC35_9HYPH</name>
<protein>
    <recommendedName>
        <fullName evidence="1">YjiS-like domain-containing protein</fullName>
    </recommendedName>
</protein>
<sequence length="94" mass="10692">MSLFSLKERAPVLARQGWTLWDGAVGWIAAWRQRRMRRSTLEMLAELDNHILDDVGLSRRKIKRDIAFGTFARDAPAPKAARNATSLESGRRPC</sequence>
<dbReference type="RefSeq" id="WP_078709118.1">
    <property type="nucleotide sequence ID" value="NZ_FUXL01000010.1"/>
</dbReference>
<dbReference type="Pfam" id="PF06568">
    <property type="entry name" value="YjiS-like"/>
    <property type="match status" value="1"/>
</dbReference>
<gene>
    <name evidence="2" type="ORF">SAMN05428963_1106</name>
</gene>
<evidence type="ECO:0000313" key="3">
    <source>
        <dbReference type="Proteomes" id="UP000190135"/>
    </source>
</evidence>
<dbReference type="OrthoDB" id="8244198at2"/>
<dbReference type="Proteomes" id="UP000190135">
    <property type="component" value="Unassembled WGS sequence"/>
</dbReference>
<dbReference type="AlphaFoldDB" id="A0A1T4SC35"/>
<evidence type="ECO:0000259" key="1">
    <source>
        <dbReference type="Pfam" id="PF06568"/>
    </source>
</evidence>
<accession>A0A1T4SC35</accession>
<dbReference type="InterPro" id="IPR009506">
    <property type="entry name" value="YjiS-like"/>
</dbReference>
<organism evidence="2 3">
    <name type="scientific">Consotaella salsifontis</name>
    <dbReference type="NCBI Taxonomy" id="1365950"/>
    <lineage>
        <taxon>Bacteria</taxon>
        <taxon>Pseudomonadati</taxon>
        <taxon>Pseudomonadota</taxon>
        <taxon>Alphaproteobacteria</taxon>
        <taxon>Hyphomicrobiales</taxon>
        <taxon>Aurantimonadaceae</taxon>
        <taxon>Consotaella</taxon>
    </lineage>
</organism>
<evidence type="ECO:0000313" key="2">
    <source>
        <dbReference type="EMBL" id="SKA25737.1"/>
    </source>
</evidence>
<feature type="domain" description="YjiS-like" evidence="1">
    <location>
        <begin position="28"/>
        <end position="59"/>
    </location>
</feature>
<dbReference type="EMBL" id="FUXL01000010">
    <property type="protein sequence ID" value="SKA25737.1"/>
    <property type="molecule type" value="Genomic_DNA"/>
</dbReference>
<proteinExistence type="predicted"/>